<name>A0A5C5RCW6_9ACTN</name>
<organism evidence="1 2">
    <name type="scientific">Tsukamurella asaccharolytica</name>
    <dbReference type="NCBI Taxonomy" id="2592067"/>
    <lineage>
        <taxon>Bacteria</taxon>
        <taxon>Bacillati</taxon>
        <taxon>Actinomycetota</taxon>
        <taxon>Actinomycetes</taxon>
        <taxon>Mycobacteriales</taxon>
        <taxon>Tsukamurellaceae</taxon>
        <taxon>Tsukamurella</taxon>
    </lineage>
</organism>
<evidence type="ECO:0000313" key="1">
    <source>
        <dbReference type="EMBL" id="TWS20686.1"/>
    </source>
</evidence>
<dbReference type="OrthoDB" id="9957434at2"/>
<gene>
    <name evidence="1" type="ORF">FK529_04925</name>
</gene>
<comment type="caution">
    <text evidence="1">The sequence shown here is derived from an EMBL/GenBank/DDBJ whole genome shotgun (WGS) entry which is preliminary data.</text>
</comment>
<proteinExistence type="predicted"/>
<dbReference type="AlphaFoldDB" id="A0A5C5RCW6"/>
<dbReference type="EMBL" id="VIGW01000002">
    <property type="protein sequence ID" value="TWS20686.1"/>
    <property type="molecule type" value="Genomic_DNA"/>
</dbReference>
<dbReference type="RefSeq" id="WP_146559906.1">
    <property type="nucleotide sequence ID" value="NZ_VIGW01000002.1"/>
</dbReference>
<keyword evidence="2" id="KW-1185">Reference proteome</keyword>
<sequence>MNGRWEVIRHADGSVGVLVVPYLPWTCTVPSSVVRLTRWAERAGELELADALVAEAVRMIERGVIELDDGGL</sequence>
<protein>
    <submittedName>
        <fullName evidence="1">Uncharacterized protein</fullName>
    </submittedName>
</protein>
<dbReference type="Proteomes" id="UP000317291">
    <property type="component" value="Unassembled WGS sequence"/>
</dbReference>
<accession>A0A5C5RCW6</accession>
<reference evidence="1 2" key="1">
    <citation type="submission" date="2019-06" db="EMBL/GenBank/DDBJ databases">
        <title>Tsukamurella conjunctivitidis sp. nov., Tsukamurella assacharolytica sp. nov. and Tsukamurella sputae sp. nov. isolated from patients with conjunctivitis, bacteraemia (lymphoma) and respiratory infection (sputum) in Hong Kong.</title>
        <authorList>
            <person name="Teng J.L.L."/>
            <person name="Lee H.H."/>
            <person name="Fong J.Y.H."/>
            <person name="Fok K.M.N."/>
            <person name="Lau S.K.P."/>
            <person name="Woo P.C.Y."/>
        </authorList>
    </citation>
    <scope>NUCLEOTIDE SEQUENCE [LARGE SCALE GENOMIC DNA]</scope>
    <source>
        <strain evidence="1 2">HKU71</strain>
    </source>
</reference>
<evidence type="ECO:0000313" key="2">
    <source>
        <dbReference type="Proteomes" id="UP000317291"/>
    </source>
</evidence>